<reference evidence="8 9" key="1">
    <citation type="submission" date="2024-04" db="EMBL/GenBank/DDBJ databases">
        <title>Isolation of an actinomycete strain from pig manure.</title>
        <authorList>
            <person name="Gong T."/>
            <person name="Yu Z."/>
            <person name="An M."/>
            <person name="Wei C."/>
            <person name="Yang W."/>
            <person name="Liu L."/>
        </authorList>
    </citation>
    <scope>NUCLEOTIDE SEQUENCE [LARGE SCALE GENOMIC DNA]</scope>
    <source>
        <strain evidence="8 9">ZF39</strain>
    </source>
</reference>
<name>A0ABZ3FW14_9ACTN</name>
<evidence type="ECO:0000256" key="2">
    <source>
        <dbReference type="ARBA" id="ARBA00011006"/>
    </source>
</evidence>
<gene>
    <name evidence="8" type="ORF">AADG42_16120</name>
</gene>
<accession>A0ABZ3FW14</accession>
<evidence type="ECO:0000256" key="1">
    <source>
        <dbReference type="ARBA" id="ARBA00004651"/>
    </source>
</evidence>
<dbReference type="RefSeq" id="WP_425310193.1">
    <property type="nucleotide sequence ID" value="NZ_CP154795.1"/>
</dbReference>
<evidence type="ECO:0000313" key="8">
    <source>
        <dbReference type="EMBL" id="XAN08766.1"/>
    </source>
</evidence>
<keyword evidence="5 7" id="KW-1133">Transmembrane helix</keyword>
<comment type="similarity">
    <text evidence="2">Belongs to the UPF0410 family.</text>
</comment>
<keyword evidence="3" id="KW-1003">Cell membrane</keyword>
<feature type="transmembrane region" description="Helical" evidence="7">
    <location>
        <begin position="28"/>
        <end position="51"/>
    </location>
</feature>
<dbReference type="PANTHER" id="PTHR33884:SF3">
    <property type="entry name" value="UPF0410 PROTEIN YMGE"/>
    <property type="match status" value="1"/>
</dbReference>
<dbReference type="EMBL" id="CP154795">
    <property type="protein sequence ID" value="XAN08766.1"/>
    <property type="molecule type" value="Genomic_DNA"/>
</dbReference>
<evidence type="ECO:0000256" key="4">
    <source>
        <dbReference type="ARBA" id="ARBA00022692"/>
    </source>
</evidence>
<evidence type="ECO:0000313" key="9">
    <source>
        <dbReference type="Proteomes" id="UP001442841"/>
    </source>
</evidence>
<feature type="transmembrane region" description="Helical" evidence="7">
    <location>
        <begin position="6"/>
        <end position="21"/>
    </location>
</feature>
<evidence type="ECO:0000256" key="6">
    <source>
        <dbReference type="ARBA" id="ARBA00023136"/>
    </source>
</evidence>
<organism evidence="8 9">
    <name type="scientific">Ammonicoccus fulvus</name>
    <dbReference type="NCBI Taxonomy" id="3138240"/>
    <lineage>
        <taxon>Bacteria</taxon>
        <taxon>Bacillati</taxon>
        <taxon>Actinomycetota</taxon>
        <taxon>Actinomycetes</taxon>
        <taxon>Propionibacteriales</taxon>
        <taxon>Propionibacteriaceae</taxon>
        <taxon>Ammonicoccus</taxon>
    </lineage>
</organism>
<keyword evidence="4 7" id="KW-0812">Transmembrane</keyword>
<evidence type="ECO:0000256" key="5">
    <source>
        <dbReference type="ARBA" id="ARBA00022989"/>
    </source>
</evidence>
<sequence length="91" mass="9409">MTIIFYIIIGLLAGAIAKFIMPGRQGGGIIMTIILGIIGALVGGLLTNLIMNGSLSFAINGGFWITLLVAVLGALVVLFIYGMATKGRARA</sequence>
<evidence type="ECO:0000256" key="3">
    <source>
        <dbReference type="ARBA" id="ARBA00022475"/>
    </source>
</evidence>
<proteinExistence type="inferred from homology"/>
<keyword evidence="6 7" id="KW-0472">Membrane</keyword>
<dbReference type="InterPro" id="IPR007341">
    <property type="entry name" value="Transgly_assoc"/>
</dbReference>
<dbReference type="PANTHER" id="PTHR33884">
    <property type="entry name" value="UPF0410 PROTEIN YMGE"/>
    <property type="match status" value="1"/>
</dbReference>
<dbReference type="Proteomes" id="UP001442841">
    <property type="component" value="Chromosome"/>
</dbReference>
<dbReference type="Pfam" id="PF04226">
    <property type="entry name" value="Transgly_assoc"/>
    <property type="match status" value="1"/>
</dbReference>
<comment type="subcellular location">
    <subcellularLocation>
        <location evidence="1">Cell membrane</location>
        <topology evidence="1">Multi-pass membrane protein</topology>
    </subcellularLocation>
</comment>
<evidence type="ECO:0000256" key="7">
    <source>
        <dbReference type="SAM" id="Phobius"/>
    </source>
</evidence>
<feature type="transmembrane region" description="Helical" evidence="7">
    <location>
        <begin position="63"/>
        <end position="84"/>
    </location>
</feature>
<keyword evidence="9" id="KW-1185">Reference proteome</keyword>
<protein>
    <submittedName>
        <fullName evidence="8">GlsB/YeaQ/YmgE family stress response membrane protein</fullName>
    </submittedName>
</protein>